<dbReference type="PANTHER" id="PTHR44920:SF2">
    <property type="entry name" value="RHODANESE DOMAIN-CONTAINING PROTEIN"/>
    <property type="match status" value="1"/>
</dbReference>
<dbReference type="PROSITE" id="PS50206">
    <property type="entry name" value="RHODANESE_3"/>
    <property type="match status" value="1"/>
</dbReference>
<protein>
    <recommendedName>
        <fullName evidence="1">Rhodanese domain-containing protein</fullName>
    </recommendedName>
</protein>
<name>A0AAE0BJ24_9CHLO</name>
<dbReference type="InterPro" id="IPR043186">
    <property type="entry name" value="Str14"/>
</dbReference>
<dbReference type="InterPro" id="IPR001763">
    <property type="entry name" value="Rhodanese-like_dom"/>
</dbReference>
<dbReference type="SUPFAM" id="SSF52821">
    <property type="entry name" value="Rhodanese/Cell cycle control phosphatase"/>
    <property type="match status" value="1"/>
</dbReference>
<evidence type="ECO:0000259" key="1">
    <source>
        <dbReference type="PROSITE" id="PS50206"/>
    </source>
</evidence>
<dbReference type="AlphaFoldDB" id="A0AAE0BJ24"/>
<accession>A0AAE0BJ24</accession>
<dbReference type="CDD" id="cd00158">
    <property type="entry name" value="RHOD"/>
    <property type="match status" value="1"/>
</dbReference>
<proteinExistence type="predicted"/>
<feature type="domain" description="Rhodanese" evidence="1">
    <location>
        <begin position="164"/>
        <end position="315"/>
    </location>
</feature>
<dbReference type="Gene3D" id="3.40.250.10">
    <property type="entry name" value="Rhodanese-like domain"/>
    <property type="match status" value="1"/>
</dbReference>
<dbReference type="PANTHER" id="PTHR44920">
    <property type="entry name" value="RHODANESE-LIKE DOMAIN-CONTAINING PROTEIN 14, CHLOROPLASTIC-RELATED"/>
    <property type="match status" value="1"/>
</dbReference>
<dbReference type="Proteomes" id="UP001190700">
    <property type="component" value="Unassembled WGS sequence"/>
</dbReference>
<keyword evidence="3" id="KW-1185">Reference proteome</keyword>
<organism evidence="2 3">
    <name type="scientific">Cymbomonas tetramitiformis</name>
    <dbReference type="NCBI Taxonomy" id="36881"/>
    <lineage>
        <taxon>Eukaryota</taxon>
        <taxon>Viridiplantae</taxon>
        <taxon>Chlorophyta</taxon>
        <taxon>Pyramimonadophyceae</taxon>
        <taxon>Pyramimonadales</taxon>
        <taxon>Pyramimonadaceae</taxon>
        <taxon>Cymbomonas</taxon>
    </lineage>
</organism>
<dbReference type="InterPro" id="IPR036873">
    <property type="entry name" value="Rhodanese-like_dom_sf"/>
</dbReference>
<reference evidence="2 3" key="1">
    <citation type="journal article" date="2015" name="Genome Biol. Evol.">
        <title>Comparative Genomics of a Bacterivorous Green Alga Reveals Evolutionary Causalities and Consequences of Phago-Mixotrophic Mode of Nutrition.</title>
        <authorList>
            <person name="Burns J.A."/>
            <person name="Paasch A."/>
            <person name="Narechania A."/>
            <person name="Kim E."/>
        </authorList>
    </citation>
    <scope>NUCLEOTIDE SEQUENCE [LARGE SCALE GENOMIC DNA]</scope>
    <source>
        <strain evidence="2 3">PLY_AMNH</strain>
    </source>
</reference>
<dbReference type="EMBL" id="LGRX02034856">
    <property type="protein sequence ID" value="KAK3236765.1"/>
    <property type="molecule type" value="Genomic_DNA"/>
</dbReference>
<comment type="caution">
    <text evidence="2">The sequence shown here is derived from an EMBL/GenBank/DDBJ whole genome shotgun (WGS) entry which is preliminary data.</text>
</comment>
<dbReference type="Pfam" id="PF00581">
    <property type="entry name" value="Rhodanese"/>
    <property type="match status" value="1"/>
</dbReference>
<evidence type="ECO:0000313" key="3">
    <source>
        <dbReference type="Proteomes" id="UP001190700"/>
    </source>
</evidence>
<evidence type="ECO:0000313" key="2">
    <source>
        <dbReference type="EMBL" id="KAK3236765.1"/>
    </source>
</evidence>
<sequence>MMSQRPTAVHVPLATIRSPVVAGYGLSRGARLTTISPGRVLSLQSGRVRAQLLRHRSLKSRKGLQITSAKSSDGDIPEWIRKRDARLEAELEEIEEKIAEKGAFGGLILKMRRDSSKQGALDQQLQAAADKKFQGLRKWKFVFEDLRKWRIKSVDAAEVAREVSKGNAVLLDIREPRAFETNTATGAVNVPLYTSGIVGDTPWDLARKAAFTAFAMEGTERNPEFVSAVDALVGKGGGIFKRKPRVYVMCGIGGSLETSEERIAQGKPPSVYGDYGNASRSFMAIHDLYSAGYTNVAHLKGGFSQYKVDGLPVTGAPSPRANKQQ</sequence>
<gene>
    <name evidence="2" type="ORF">CYMTET_53111</name>
</gene>
<dbReference type="SMART" id="SM00450">
    <property type="entry name" value="RHOD"/>
    <property type="match status" value="1"/>
</dbReference>
<dbReference type="GO" id="GO:0009507">
    <property type="term" value="C:chloroplast"/>
    <property type="evidence" value="ECO:0007669"/>
    <property type="project" value="TreeGrafter"/>
</dbReference>